<dbReference type="EMBL" id="LR790181">
    <property type="protein sequence ID" value="CAB3266043.1"/>
    <property type="molecule type" value="mRNA"/>
</dbReference>
<accession>A0A6F9DSR1</accession>
<dbReference type="PANTHER" id="PTHR19423">
    <property type="entry name" value="SH3 DOMAIN-BINDING PROTEIN 5"/>
    <property type="match status" value="1"/>
</dbReference>
<organism evidence="4">
    <name type="scientific">Phallusia mammillata</name>
    <dbReference type="NCBI Taxonomy" id="59560"/>
    <lineage>
        <taxon>Eukaryota</taxon>
        <taxon>Metazoa</taxon>
        <taxon>Chordata</taxon>
        <taxon>Tunicata</taxon>
        <taxon>Ascidiacea</taxon>
        <taxon>Phlebobranchia</taxon>
        <taxon>Ascidiidae</taxon>
        <taxon>Phallusia</taxon>
    </lineage>
</organism>
<comment type="similarity">
    <text evidence="1">Belongs to the SH3BP5 family.</text>
</comment>
<dbReference type="AlphaFoldDB" id="A0A6F9DSR1"/>
<gene>
    <name evidence="4" type="primary">Sh3bp5-001</name>
</gene>
<evidence type="ECO:0000256" key="1">
    <source>
        <dbReference type="ARBA" id="ARBA00007796"/>
    </source>
</evidence>
<dbReference type="GO" id="GO:0004860">
    <property type="term" value="F:protein kinase inhibitor activity"/>
    <property type="evidence" value="ECO:0007669"/>
    <property type="project" value="TreeGrafter"/>
</dbReference>
<dbReference type="PANTHER" id="PTHR19423:SF1">
    <property type="entry name" value="SH3 DOMAIN-BINDING PROTEIN 5"/>
    <property type="match status" value="1"/>
</dbReference>
<proteinExistence type="evidence at transcript level"/>
<evidence type="ECO:0000256" key="2">
    <source>
        <dbReference type="ARBA" id="ARBA00023054"/>
    </source>
</evidence>
<dbReference type="Pfam" id="PF05276">
    <property type="entry name" value="SH3BP5"/>
    <property type="match status" value="1"/>
</dbReference>
<evidence type="ECO:0000256" key="3">
    <source>
        <dbReference type="SAM" id="Coils"/>
    </source>
</evidence>
<sequence>METLEINVTIKAKLECLNSASERINVLENTLTEKRNLYRTTLTESTQHLNAIAKRVGDSITKARPYFDAKNVAKQALQEAQKAAIKYERAVSMHNAAREMVFVAEQGMIKDSFDTNTAWPDMLNHATNKVNEAEIERMKSEEEHLQRAKLFKDAEQHVKKLEKNLKSHVNKSQRYFEEKEKTQRRIQALTEAVNKIDETLSREKCSYSQALQELESISECIHAARQTCPKTTEREPGVGAESVSCNTEVVQSLVCEDFQPVVDASPSVGQHLPKAEFPEIEVTSSTSKTTTVASLHEKVNNTHYNDEILLNVANLTVAPS</sequence>
<keyword evidence="2 3" id="KW-0175">Coiled coil</keyword>
<evidence type="ECO:0000313" key="4">
    <source>
        <dbReference type="EMBL" id="CAB3266043.1"/>
    </source>
</evidence>
<feature type="coiled-coil region" evidence="3">
    <location>
        <begin position="123"/>
        <end position="199"/>
    </location>
</feature>
<protein>
    <submittedName>
        <fullName evidence="4">SH3 domain-binding protein 5-like</fullName>
    </submittedName>
</protein>
<reference evidence="4" key="1">
    <citation type="submission" date="2020-04" db="EMBL/GenBank/DDBJ databases">
        <authorList>
            <person name="Neveu A P."/>
        </authorList>
    </citation>
    <scope>NUCLEOTIDE SEQUENCE</scope>
    <source>
        <tissue evidence="4">Whole embryo</tissue>
    </source>
</reference>
<dbReference type="GO" id="GO:0005737">
    <property type="term" value="C:cytoplasm"/>
    <property type="evidence" value="ECO:0007669"/>
    <property type="project" value="TreeGrafter"/>
</dbReference>
<dbReference type="InterPro" id="IPR007940">
    <property type="entry name" value="SH3BP5"/>
</dbReference>
<name>A0A6F9DSR1_9ASCI</name>
<dbReference type="GO" id="GO:0035556">
    <property type="term" value="P:intracellular signal transduction"/>
    <property type="evidence" value="ECO:0007669"/>
    <property type="project" value="InterPro"/>
</dbReference>